<feature type="region of interest" description="Disordered" evidence="14">
    <location>
        <begin position="187"/>
        <end position="217"/>
    </location>
</feature>
<evidence type="ECO:0000256" key="10">
    <source>
        <dbReference type="ARBA" id="ARBA00023180"/>
    </source>
</evidence>
<feature type="domain" description="Fibronectin type III-like" evidence="16">
    <location>
        <begin position="689"/>
        <end position="758"/>
    </location>
</feature>
<comment type="catalytic activity">
    <reaction evidence="1">
        <text>Hydrolysis of terminal, non-reducing beta-D-glucosyl residues with release of beta-D-glucose.</text>
        <dbReference type="EC" id="3.2.1.21"/>
    </reaction>
</comment>
<dbReference type="PRINTS" id="PR00133">
    <property type="entry name" value="GLHYDRLASE3"/>
</dbReference>
<evidence type="ECO:0000256" key="5">
    <source>
        <dbReference type="ARBA" id="ARBA00012744"/>
    </source>
</evidence>
<dbReference type="PANTHER" id="PTHR42715">
    <property type="entry name" value="BETA-GLUCOSIDASE"/>
    <property type="match status" value="1"/>
</dbReference>
<dbReference type="InterPro" id="IPR050288">
    <property type="entry name" value="Cellulose_deg_GH3"/>
</dbReference>
<keyword evidence="10" id="KW-0325">Glycoprotein</keyword>
<keyword evidence="8" id="KW-0378">Hydrolase</keyword>
<dbReference type="PANTHER" id="PTHR42715:SF14">
    <property type="entry name" value="BETA-GLUCOSIDASE D-RELATED"/>
    <property type="match status" value="1"/>
</dbReference>
<dbReference type="Proteomes" id="UP000256328">
    <property type="component" value="Unassembled WGS sequence"/>
</dbReference>
<keyword evidence="12" id="KW-0326">Glycosidase</keyword>
<dbReference type="Gene3D" id="3.20.20.300">
    <property type="entry name" value="Glycoside hydrolase, family 3, N-terminal domain"/>
    <property type="match status" value="1"/>
</dbReference>
<evidence type="ECO:0000256" key="13">
    <source>
        <dbReference type="ARBA" id="ARBA00023326"/>
    </source>
</evidence>
<comment type="pathway">
    <text evidence="3">Glycan metabolism; cellulose degradation.</text>
</comment>
<feature type="signal peptide" evidence="15">
    <location>
        <begin position="1"/>
        <end position="21"/>
    </location>
</feature>
<organism evidence="17 18">
    <name type="scientific">Coleophoma crateriformis</name>
    <dbReference type="NCBI Taxonomy" id="565419"/>
    <lineage>
        <taxon>Eukaryota</taxon>
        <taxon>Fungi</taxon>
        <taxon>Dikarya</taxon>
        <taxon>Ascomycota</taxon>
        <taxon>Pezizomycotina</taxon>
        <taxon>Leotiomycetes</taxon>
        <taxon>Helotiales</taxon>
        <taxon>Dermateaceae</taxon>
        <taxon>Coleophoma</taxon>
    </lineage>
</organism>
<evidence type="ECO:0000256" key="12">
    <source>
        <dbReference type="ARBA" id="ARBA00023295"/>
    </source>
</evidence>
<feature type="chain" id="PRO_5017803547" description="beta-glucosidase" evidence="15">
    <location>
        <begin position="22"/>
        <end position="769"/>
    </location>
</feature>
<keyword evidence="6" id="KW-0964">Secreted</keyword>
<dbReference type="Gene3D" id="2.60.40.10">
    <property type="entry name" value="Immunoglobulins"/>
    <property type="match status" value="1"/>
</dbReference>
<reference evidence="17 18" key="1">
    <citation type="journal article" date="2018" name="IMA Fungus">
        <title>IMA Genome-F 9: Draft genome sequence of Annulohypoxylon stygium, Aspergillus mulundensis, Berkeleyomyces basicola (syn. Thielaviopsis basicola), Ceratocystis smalleyi, two Cercospora beticola strains, Coleophoma cylindrospora, Fusarium fracticaudum, Phialophora cf. hyalina, and Morchella septimelata.</title>
        <authorList>
            <person name="Wingfield B.D."/>
            <person name="Bills G.F."/>
            <person name="Dong Y."/>
            <person name="Huang W."/>
            <person name="Nel W.J."/>
            <person name="Swalarsk-Parry B.S."/>
            <person name="Vaghefi N."/>
            <person name="Wilken P.M."/>
            <person name="An Z."/>
            <person name="de Beer Z.W."/>
            <person name="De Vos L."/>
            <person name="Chen L."/>
            <person name="Duong T.A."/>
            <person name="Gao Y."/>
            <person name="Hammerbacher A."/>
            <person name="Kikkert J.R."/>
            <person name="Li Y."/>
            <person name="Li H."/>
            <person name="Li K."/>
            <person name="Li Q."/>
            <person name="Liu X."/>
            <person name="Ma X."/>
            <person name="Naidoo K."/>
            <person name="Pethybridge S.J."/>
            <person name="Sun J."/>
            <person name="Steenkamp E.T."/>
            <person name="van der Nest M.A."/>
            <person name="van Wyk S."/>
            <person name="Wingfield M.J."/>
            <person name="Xiong C."/>
            <person name="Yue Q."/>
            <person name="Zhang X."/>
        </authorList>
    </citation>
    <scope>NUCLEOTIDE SEQUENCE [LARGE SCALE GENOMIC DNA]</scope>
    <source>
        <strain evidence="17 18">BP5796</strain>
    </source>
</reference>
<dbReference type="SMART" id="SM01217">
    <property type="entry name" value="Fn3_like"/>
    <property type="match status" value="1"/>
</dbReference>
<dbReference type="SUPFAM" id="SSF52279">
    <property type="entry name" value="Beta-D-glucan exohydrolase, C-terminal domain"/>
    <property type="match status" value="1"/>
</dbReference>
<keyword evidence="13" id="KW-0624">Polysaccharide degradation</keyword>
<evidence type="ECO:0000256" key="1">
    <source>
        <dbReference type="ARBA" id="ARBA00000448"/>
    </source>
</evidence>
<proteinExistence type="inferred from homology"/>
<comment type="subcellular location">
    <subcellularLocation>
        <location evidence="2">Secreted</location>
    </subcellularLocation>
</comment>
<evidence type="ECO:0000256" key="2">
    <source>
        <dbReference type="ARBA" id="ARBA00004613"/>
    </source>
</evidence>
<evidence type="ECO:0000256" key="7">
    <source>
        <dbReference type="ARBA" id="ARBA00022729"/>
    </source>
</evidence>
<dbReference type="EC" id="3.2.1.21" evidence="5"/>
<comment type="caution">
    <text evidence="17">The sequence shown here is derived from an EMBL/GenBank/DDBJ whole genome shotgun (WGS) entry which is preliminary data.</text>
</comment>
<dbReference type="GO" id="GO:0030245">
    <property type="term" value="P:cellulose catabolic process"/>
    <property type="evidence" value="ECO:0007669"/>
    <property type="project" value="UniProtKB-KW"/>
</dbReference>
<dbReference type="InterPro" id="IPR001764">
    <property type="entry name" value="Glyco_hydro_3_N"/>
</dbReference>
<evidence type="ECO:0000256" key="8">
    <source>
        <dbReference type="ARBA" id="ARBA00022801"/>
    </source>
</evidence>
<dbReference type="InterPro" id="IPR017853">
    <property type="entry name" value="GH"/>
</dbReference>
<evidence type="ECO:0000256" key="15">
    <source>
        <dbReference type="SAM" id="SignalP"/>
    </source>
</evidence>
<evidence type="ECO:0000259" key="16">
    <source>
        <dbReference type="SMART" id="SM01217"/>
    </source>
</evidence>
<evidence type="ECO:0000256" key="11">
    <source>
        <dbReference type="ARBA" id="ARBA00023277"/>
    </source>
</evidence>
<evidence type="ECO:0000256" key="9">
    <source>
        <dbReference type="ARBA" id="ARBA00023001"/>
    </source>
</evidence>
<dbReference type="GO" id="GO:0008422">
    <property type="term" value="F:beta-glucosidase activity"/>
    <property type="evidence" value="ECO:0007669"/>
    <property type="project" value="UniProtKB-EC"/>
</dbReference>
<evidence type="ECO:0000256" key="3">
    <source>
        <dbReference type="ARBA" id="ARBA00004987"/>
    </source>
</evidence>
<keyword evidence="9" id="KW-0136">Cellulose degradation</keyword>
<evidence type="ECO:0000256" key="14">
    <source>
        <dbReference type="SAM" id="MobiDB-lite"/>
    </source>
</evidence>
<evidence type="ECO:0000313" key="18">
    <source>
        <dbReference type="Proteomes" id="UP000256328"/>
    </source>
</evidence>
<accession>A0A3D8Q7X4</accession>
<dbReference type="Pfam" id="PF00933">
    <property type="entry name" value="Glyco_hydro_3"/>
    <property type="match status" value="1"/>
</dbReference>
<keyword evidence="18" id="KW-1185">Reference proteome</keyword>
<evidence type="ECO:0000256" key="4">
    <source>
        <dbReference type="ARBA" id="ARBA00005336"/>
    </source>
</evidence>
<dbReference type="EMBL" id="PDLN01000022">
    <property type="protein sequence ID" value="RDW57728.1"/>
    <property type="molecule type" value="Genomic_DNA"/>
</dbReference>
<dbReference type="InterPro" id="IPR026891">
    <property type="entry name" value="Fn3-like"/>
</dbReference>
<protein>
    <recommendedName>
        <fullName evidence="5">beta-glucosidase</fullName>
        <ecNumber evidence="5">3.2.1.21</ecNumber>
    </recommendedName>
</protein>
<dbReference type="FunFam" id="2.60.40.10:FF:000757">
    <property type="entry name" value="Beta-glucosidase G"/>
    <property type="match status" value="1"/>
</dbReference>
<feature type="compositionally biased region" description="Low complexity" evidence="14">
    <location>
        <begin position="204"/>
        <end position="217"/>
    </location>
</feature>
<sequence>MARLSSLSLLGLLYYGNIVAAAASSNYTDYLLSSGTVKLGEWQSAYDKASLLVETLTTEEKLTIVTGGSAGNFTALKMLDSSTNPYTYYYVTTWPAGLAMAMTWNETGIHDQGQALGSEFRGKGINLAYAPTIQPLGRSAWGGRQGETYGPDSYLNGHMGGQFVKGMADAGVIPSAKHFILNEQETNRMGSTSGGGGMGGGAPGSSNSTTTTSTTTTLPYSSVADDKTFHETYLAPFYDAVKSGIGGAMCGMNRINGTYACENQVTLGKYLKAELGFPGIVHPDVGGQHNGIESANAGEDYGSSSYWSNSTLGVGLTNGSFTEARLNDMVIRNIMGFYRYSQDVSYPAYVSPTADVDVRGDHPAAARARGAESIALLKNTNNALPLKSKKSVSIFGYHAAPRYLGPNTALSVYSGTDPTMIGHMTQVGGSAMGSLAYETTPFQVFSNRAASDGFMLRWWLNDSVVTTSSGMVGAGSVLTETTIGVADNSDVCICFLNAWSGEGGDRSELTNADQDNLVNTVADNCNNTIVVINTTGPRLLDQWITHENVTGVLYGGPLGMESGNAIDDVLFGAVNPSGRLIHTIAKNESDYDPGTAISENETINFTEGNYIDYKYFDKYNITPRYEFGYGLSYTSFAYGTNISIQADTAALQEEYATGQIAIGGKEDLWDIVANVTATITNTGSITGADVPQLYVTFPDAADQPIRQLRGFQKVLVAPSATETVTFTLRRRDLSYWDVVAQNWAVAKGQYTFYLAASSRDMKASTTLTL</sequence>
<dbReference type="InterPro" id="IPR036962">
    <property type="entry name" value="Glyco_hydro_3_N_sf"/>
</dbReference>
<keyword evidence="7 15" id="KW-0732">Signal</keyword>
<feature type="compositionally biased region" description="Gly residues" evidence="14">
    <location>
        <begin position="192"/>
        <end position="203"/>
    </location>
</feature>
<evidence type="ECO:0000256" key="6">
    <source>
        <dbReference type="ARBA" id="ARBA00022525"/>
    </source>
</evidence>
<dbReference type="AlphaFoldDB" id="A0A3D8Q7X4"/>
<dbReference type="Pfam" id="PF01915">
    <property type="entry name" value="Glyco_hydro_3_C"/>
    <property type="match status" value="1"/>
</dbReference>
<dbReference type="Pfam" id="PF14310">
    <property type="entry name" value="Fn3-like"/>
    <property type="match status" value="1"/>
</dbReference>
<dbReference type="GO" id="GO:0005576">
    <property type="term" value="C:extracellular region"/>
    <property type="evidence" value="ECO:0007669"/>
    <property type="project" value="UniProtKB-SubCell"/>
</dbReference>
<comment type="similarity">
    <text evidence="4">Belongs to the glycosyl hydrolase 3 family.</text>
</comment>
<dbReference type="Gene3D" id="3.40.50.1700">
    <property type="entry name" value="Glycoside hydrolase family 3 C-terminal domain"/>
    <property type="match status" value="1"/>
</dbReference>
<dbReference type="OrthoDB" id="416222at2759"/>
<gene>
    <name evidence="17" type="ORF">BP5796_12529</name>
</gene>
<keyword evidence="11" id="KW-0119">Carbohydrate metabolism</keyword>
<evidence type="ECO:0000313" key="17">
    <source>
        <dbReference type="EMBL" id="RDW57728.1"/>
    </source>
</evidence>
<dbReference type="SUPFAM" id="SSF51445">
    <property type="entry name" value="(Trans)glycosidases"/>
    <property type="match status" value="1"/>
</dbReference>
<dbReference type="InterPro" id="IPR036881">
    <property type="entry name" value="Glyco_hydro_3_C_sf"/>
</dbReference>
<dbReference type="InterPro" id="IPR013783">
    <property type="entry name" value="Ig-like_fold"/>
</dbReference>
<dbReference type="InterPro" id="IPR002772">
    <property type="entry name" value="Glyco_hydro_3_C"/>
</dbReference>
<name>A0A3D8Q7X4_9HELO</name>